<feature type="transmembrane region" description="Helical" evidence="5">
    <location>
        <begin position="59"/>
        <end position="77"/>
    </location>
</feature>
<evidence type="ECO:0000256" key="5">
    <source>
        <dbReference type="SAM" id="Phobius"/>
    </source>
</evidence>
<evidence type="ECO:0000256" key="1">
    <source>
        <dbReference type="ARBA" id="ARBA00004141"/>
    </source>
</evidence>
<dbReference type="Pfam" id="PF01740">
    <property type="entry name" value="STAS"/>
    <property type="match status" value="1"/>
</dbReference>
<evidence type="ECO:0000313" key="6">
    <source>
        <dbReference type="EMBL" id="OCL31956.1"/>
    </source>
</evidence>
<accession>A0A1C0AIP3</accession>
<dbReference type="Gene3D" id="3.30.750.24">
    <property type="entry name" value="STAS domain"/>
    <property type="match status" value="1"/>
</dbReference>
<feature type="transmembrane region" description="Helical" evidence="5">
    <location>
        <begin position="217"/>
        <end position="237"/>
    </location>
</feature>
<feature type="transmembrane region" description="Helical" evidence="5">
    <location>
        <begin position="299"/>
        <end position="319"/>
    </location>
</feature>
<dbReference type="Pfam" id="PF00916">
    <property type="entry name" value="Sulfate_transp"/>
    <property type="match status" value="1"/>
</dbReference>
<comment type="subcellular location">
    <subcellularLocation>
        <location evidence="1">Membrane</location>
        <topology evidence="1">Multi-pass membrane protein</topology>
    </subcellularLocation>
</comment>
<feature type="transmembrane region" description="Helical" evidence="5">
    <location>
        <begin position="143"/>
        <end position="162"/>
    </location>
</feature>
<sequence length="585" mass="61091">MDPSTATTAAWERYLPGAAVLRRYERRWLRGDAVSGVTVAAYLVPQVMAYAAIAGVRPVAGLWAILAPLALYALLGSSRQLSVGPESTTALMTAAGVGALAAAAGGPDHYAEVAALMAIAVGLVCLAGWALRLSFLATLLSRPVLVGYMVGIAVLMIVSQAGKVAQLDIAAESTLGTAWEFVTRLPEAHLPTVLVAGTVLALLLLARWAVPKAPSPLLVLLLAAGIVAVLGLERFGLEVVGEVPAGLPMPDIPTPSGVSLASLLPFAAGIAVVGYSDNVLTARAFAAKRRQDVDSRQELLALGAVNIAAGVTQGFPVSSSGSRTVLGDAVGSRTQLHSLVALACVVATLLFAGPVLASFPTAALGALVIFAATRLVDVAEIRRIARFRWSELILTLVTAGAVIGFGVLAGIGIAIALSLLDLIRRMAHAHDGVLGYAPGLPGMHDVDDYPDATQVPGLVVYRYDSPLFFANAEDFLRRAEAAVAAAHHPVHWFLLNAEANVEVDLTAVDTLDLLRDRLAARGVEFTMARVKQDLHDQLAAAGFVDRVGEDRIFATLPTAVRAYAAWHREHLGGTPDGLPREILGP</sequence>
<dbReference type="NCBIfam" id="TIGR00815">
    <property type="entry name" value="sulP"/>
    <property type="match status" value="1"/>
</dbReference>
<dbReference type="InterPro" id="IPR036513">
    <property type="entry name" value="STAS_dom_sf"/>
</dbReference>
<reference evidence="7" key="1">
    <citation type="submission" date="2016-07" db="EMBL/GenBank/DDBJ databases">
        <authorList>
            <person name="Florea S."/>
            <person name="Webb J.S."/>
            <person name="Jaromczyk J."/>
            <person name="Schardl C.L."/>
        </authorList>
    </citation>
    <scope>NUCLEOTIDE SEQUENCE [LARGE SCALE GENOMIC DNA]</scope>
    <source>
        <strain evidence="7">IPBSL-7</strain>
    </source>
</reference>
<comment type="caution">
    <text evidence="6">The sequence shown here is derived from an EMBL/GenBank/DDBJ whole genome shotgun (WGS) entry which is preliminary data.</text>
</comment>
<dbReference type="PANTHER" id="PTHR11814">
    <property type="entry name" value="SULFATE TRANSPORTER"/>
    <property type="match status" value="1"/>
</dbReference>
<dbReference type="GO" id="GO:0055085">
    <property type="term" value="P:transmembrane transport"/>
    <property type="evidence" value="ECO:0007669"/>
    <property type="project" value="InterPro"/>
</dbReference>
<feature type="transmembrane region" description="Helical" evidence="5">
    <location>
        <begin position="392"/>
        <end position="420"/>
    </location>
</feature>
<feature type="transmembrane region" description="Helical" evidence="5">
    <location>
        <begin position="89"/>
        <end position="107"/>
    </location>
</feature>
<name>A0A1C0AIP3_9ACTN</name>
<dbReference type="Proteomes" id="UP000093501">
    <property type="component" value="Unassembled WGS sequence"/>
</dbReference>
<dbReference type="AlphaFoldDB" id="A0A1C0AIP3"/>
<protein>
    <submittedName>
        <fullName evidence="6">Sulfate transporter</fullName>
    </submittedName>
</protein>
<dbReference type="InterPro" id="IPR011547">
    <property type="entry name" value="SLC26A/SulP_dom"/>
</dbReference>
<dbReference type="GO" id="GO:0016020">
    <property type="term" value="C:membrane"/>
    <property type="evidence" value="ECO:0007669"/>
    <property type="project" value="UniProtKB-SubCell"/>
</dbReference>
<feature type="transmembrane region" description="Helical" evidence="5">
    <location>
        <begin position="257"/>
        <end position="278"/>
    </location>
</feature>
<keyword evidence="7" id="KW-1185">Reference proteome</keyword>
<dbReference type="InterPro" id="IPR002645">
    <property type="entry name" value="STAS_dom"/>
</dbReference>
<keyword evidence="4 5" id="KW-0472">Membrane</keyword>
<feature type="transmembrane region" description="Helical" evidence="5">
    <location>
        <begin position="339"/>
        <end position="372"/>
    </location>
</feature>
<proteinExistence type="predicted"/>
<evidence type="ECO:0000256" key="2">
    <source>
        <dbReference type="ARBA" id="ARBA00022692"/>
    </source>
</evidence>
<feature type="transmembrane region" description="Helical" evidence="5">
    <location>
        <begin position="33"/>
        <end position="53"/>
    </location>
</feature>
<gene>
    <name evidence="6" type="ORF">BCR15_07840</name>
</gene>
<dbReference type="InterPro" id="IPR001902">
    <property type="entry name" value="SLC26A/SulP_fam"/>
</dbReference>
<feature type="transmembrane region" description="Helical" evidence="5">
    <location>
        <begin position="188"/>
        <end position="210"/>
    </location>
</feature>
<feature type="transmembrane region" description="Helical" evidence="5">
    <location>
        <begin position="113"/>
        <end position="131"/>
    </location>
</feature>
<dbReference type="SUPFAM" id="SSF52091">
    <property type="entry name" value="SpoIIaa-like"/>
    <property type="match status" value="1"/>
</dbReference>
<keyword evidence="3 5" id="KW-1133">Transmembrane helix</keyword>
<evidence type="ECO:0000256" key="4">
    <source>
        <dbReference type="ARBA" id="ARBA00023136"/>
    </source>
</evidence>
<evidence type="ECO:0000313" key="7">
    <source>
        <dbReference type="Proteomes" id="UP000093501"/>
    </source>
</evidence>
<dbReference type="PROSITE" id="PS50801">
    <property type="entry name" value="STAS"/>
    <property type="match status" value="1"/>
</dbReference>
<dbReference type="CDD" id="cd07042">
    <property type="entry name" value="STAS_SulP_like_sulfate_transporter"/>
    <property type="match status" value="1"/>
</dbReference>
<dbReference type="RefSeq" id="WP_068752304.1">
    <property type="nucleotide sequence ID" value="NZ_LR214441.1"/>
</dbReference>
<evidence type="ECO:0000256" key="3">
    <source>
        <dbReference type="ARBA" id="ARBA00022989"/>
    </source>
</evidence>
<keyword evidence="2 5" id="KW-0812">Transmembrane</keyword>
<organism evidence="6 7">
    <name type="scientific">Tessaracoccus lapidicaptus</name>
    <dbReference type="NCBI Taxonomy" id="1427523"/>
    <lineage>
        <taxon>Bacteria</taxon>
        <taxon>Bacillati</taxon>
        <taxon>Actinomycetota</taxon>
        <taxon>Actinomycetes</taxon>
        <taxon>Propionibacteriales</taxon>
        <taxon>Propionibacteriaceae</taxon>
        <taxon>Tessaracoccus</taxon>
    </lineage>
</organism>
<dbReference type="EMBL" id="MBQD01000024">
    <property type="protein sequence ID" value="OCL31956.1"/>
    <property type="molecule type" value="Genomic_DNA"/>
</dbReference>